<organism evidence="8 9">
    <name type="scientific">Actinospica durhamensis</name>
    <dbReference type="NCBI Taxonomy" id="1508375"/>
    <lineage>
        <taxon>Bacteria</taxon>
        <taxon>Bacillati</taxon>
        <taxon>Actinomycetota</taxon>
        <taxon>Actinomycetes</taxon>
        <taxon>Catenulisporales</taxon>
        <taxon>Actinospicaceae</taxon>
        <taxon>Actinospica</taxon>
    </lineage>
</organism>
<comment type="subcellular location">
    <subcellularLocation>
        <location evidence="1">Cell membrane</location>
        <topology evidence="1">Multi-pass membrane protein</topology>
    </subcellularLocation>
</comment>
<reference evidence="8" key="1">
    <citation type="submission" date="2021-04" db="EMBL/GenBank/DDBJ databases">
        <title>Genome based classification of Actinospica acidithermotolerans sp. nov., an actinobacterium isolated from an Indonesian hot spring.</title>
        <authorList>
            <person name="Kusuma A.B."/>
            <person name="Putra K.E."/>
            <person name="Nafisah S."/>
            <person name="Loh J."/>
            <person name="Nouioui I."/>
            <person name="Goodfellow M."/>
        </authorList>
    </citation>
    <scope>NUCLEOTIDE SEQUENCE</scope>
    <source>
        <strain evidence="8">CSCA 57</strain>
    </source>
</reference>
<name>A0A941EX70_9ACTN</name>
<feature type="transmembrane region" description="Helical" evidence="6">
    <location>
        <begin position="179"/>
        <end position="201"/>
    </location>
</feature>
<dbReference type="Pfam" id="PF07690">
    <property type="entry name" value="MFS_1"/>
    <property type="match status" value="1"/>
</dbReference>
<evidence type="ECO:0000256" key="1">
    <source>
        <dbReference type="ARBA" id="ARBA00004651"/>
    </source>
</evidence>
<feature type="transmembrane region" description="Helical" evidence="6">
    <location>
        <begin position="354"/>
        <end position="374"/>
    </location>
</feature>
<feature type="transmembrane region" description="Helical" evidence="6">
    <location>
        <begin position="29"/>
        <end position="51"/>
    </location>
</feature>
<gene>
    <name evidence="8" type="ORF">KDL01_20130</name>
</gene>
<feature type="transmembrane region" description="Helical" evidence="6">
    <location>
        <begin position="284"/>
        <end position="307"/>
    </location>
</feature>
<dbReference type="RefSeq" id="WP_212530086.1">
    <property type="nucleotide sequence ID" value="NZ_JAGSOG010000101.1"/>
</dbReference>
<keyword evidence="5 6" id="KW-0472">Membrane</keyword>
<evidence type="ECO:0000256" key="2">
    <source>
        <dbReference type="ARBA" id="ARBA00022448"/>
    </source>
</evidence>
<dbReference type="Gene3D" id="1.20.1250.20">
    <property type="entry name" value="MFS general substrate transporter like domains"/>
    <property type="match status" value="2"/>
</dbReference>
<feature type="transmembrane region" description="Helical" evidence="6">
    <location>
        <begin position="457"/>
        <end position="476"/>
    </location>
</feature>
<feature type="transmembrane region" description="Helical" evidence="6">
    <location>
        <begin position="119"/>
        <end position="139"/>
    </location>
</feature>
<evidence type="ECO:0000256" key="3">
    <source>
        <dbReference type="ARBA" id="ARBA00022692"/>
    </source>
</evidence>
<feature type="transmembrane region" description="Helical" evidence="6">
    <location>
        <begin position="386"/>
        <end position="406"/>
    </location>
</feature>
<dbReference type="Proteomes" id="UP000675781">
    <property type="component" value="Unassembled WGS sequence"/>
</dbReference>
<feature type="transmembrane region" description="Helical" evidence="6">
    <location>
        <begin position="63"/>
        <end position="82"/>
    </location>
</feature>
<accession>A0A941EX70</accession>
<comment type="caution">
    <text evidence="8">The sequence shown here is derived from an EMBL/GenBank/DDBJ whole genome shotgun (WGS) entry which is preliminary data.</text>
</comment>
<dbReference type="GO" id="GO:0022857">
    <property type="term" value="F:transmembrane transporter activity"/>
    <property type="evidence" value="ECO:0007669"/>
    <property type="project" value="InterPro"/>
</dbReference>
<feature type="transmembrane region" description="Helical" evidence="6">
    <location>
        <begin position="94"/>
        <end position="113"/>
    </location>
</feature>
<evidence type="ECO:0000256" key="5">
    <source>
        <dbReference type="ARBA" id="ARBA00023136"/>
    </source>
</evidence>
<dbReference type="GO" id="GO:0005886">
    <property type="term" value="C:plasma membrane"/>
    <property type="evidence" value="ECO:0007669"/>
    <property type="project" value="UniProtKB-SubCell"/>
</dbReference>
<dbReference type="InterPro" id="IPR011701">
    <property type="entry name" value="MFS"/>
</dbReference>
<dbReference type="InterPro" id="IPR036259">
    <property type="entry name" value="MFS_trans_sf"/>
</dbReference>
<dbReference type="InterPro" id="IPR020846">
    <property type="entry name" value="MFS_dom"/>
</dbReference>
<sequence length="494" mass="50898">MVRTSALPASAATGAADPGPSRLGGRLTVILLAMLWPAQMLTVAGVFTSMAQAQVAQHFHTTQIAWFTLVYALAVTLVTPFVAKAGDLYGRKKVMLFVLSAGILGDLITALAQNYPTMLVGRGIAGLYGTMAALTYASARDLFPPRFVGMATGALGSAAGIVLVVCPLLGGWLLDAFGFHGVLWALVGGVALGLLLVLAFVPKIPPVPSGGGFDWLGGLLLGSAATALVYGIGQGDSWGWSDASLWALIAAALVLAAAFVLVELRTAHPLVDVRMLARRSVATVLVSTAIAQSAMFATGTIVVYVTLYPSIPGVSAGLGWSGTHSSLVGIPAGVVLLLVGLVAGVITRRIDPRLPWNAGLVLSALGLVALGFFHHDALELMLAGSLAYFGGGLVLACAGILMLGVVSHREQGLASGMFILLSNLMTAIVTQVMFAALNSGSRIAYGTRFYLDNGLRGGYIALAACMVFALLLSVFIPRVRPSDQVDAGEALSAA</sequence>
<dbReference type="SUPFAM" id="SSF103473">
    <property type="entry name" value="MFS general substrate transporter"/>
    <property type="match status" value="2"/>
</dbReference>
<evidence type="ECO:0000256" key="4">
    <source>
        <dbReference type="ARBA" id="ARBA00022989"/>
    </source>
</evidence>
<keyword evidence="9" id="KW-1185">Reference proteome</keyword>
<evidence type="ECO:0000313" key="8">
    <source>
        <dbReference type="EMBL" id="MBR7835594.1"/>
    </source>
</evidence>
<feature type="domain" description="Major facilitator superfamily (MFS) profile" evidence="7">
    <location>
        <begin position="26"/>
        <end position="481"/>
    </location>
</feature>
<feature type="transmembrane region" description="Helical" evidence="6">
    <location>
        <begin position="151"/>
        <end position="173"/>
    </location>
</feature>
<keyword evidence="2" id="KW-0813">Transport</keyword>
<feature type="transmembrane region" description="Helical" evidence="6">
    <location>
        <begin position="327"/>
        <end position="347"/>
    </location>
</feature>
<feature type="transmembrane region" description="Helical" evidence="6">
    <location>
        <begin position="213"/>
        <end position="233"/>
    </location>
</feature>
<dbReference type="PANTHER" id="PTHR42718">
    <property type="entry name" value="MAJOR FACILITATOR SUPERFAMILY MULTIDRUG TRANSPORTER MFSC"/>
    <property type="match status" value="1"/>
</dbReference>
<proteinExistence type="predicted"/>
<evidence type="ECO:0000313" key="9">
    <source>
        <dbReference type="Proteomes" id="UP000675781"/>
    </source>
</evidence>
<protein>
    <submittedName>
        <fullName evidence="8">MFS transporter</fullName>
    </submittedName>
</protein>
<dbReference type="PROSITE" id="PS50850">
    <property type="entry name" value="MFS"/>
    <property type="match status" value="1"/>
</dbReference>
<dbReference type="PANTHER" id="PTHR42718:SF9">
    <property type="entry name" value="MAJOR FACILITATOR SUPERFAMILY MULTIDRUG TRANSPORTER MFSC"/>
    <property type="match status" value="1"/>
</dbReference>
<keyword evidence="4 6" id="KW-1133">Transmembrane helix</keyword>
<keyword evidence="3 6" id="KW-0812">Transmembrane</keyword>
<dbReference type="EMBL" id="JAGSOG010000101">
    <property type="protein sequence ID" value="MBR7835594.1"/>
    <property type="molecule type" value="Genomic_DNA"/>
</dbReference>
<evidence type="ECO:0000256" key="6">
    <source>
        <dbReference type="SAM" id="Phobius"/>
    </source>
</evidence>
<feature type="transmembrane region" description="Helical" evidence="6">
    <location>
        <begin position="418"/>
        <end position="437"/>
    </location>
</feature>
<feature type="transmembrane region" description="Helical" evidence="6">
    <location>
        <begin position="245"/>
        <end position="264"/>
    </location>
</feature>
<dbReference type="AlphaFoldDB" id="A0A941EX70"/>
<evidence type="ECO:0000259" key="7">
    <source>
        <dbReference type="PROSITE" id="PS50850"/>
    </source>
</evidence>